<gene>
    <name evidence="2" type="ORF">BCON_0019g00500</name>
</gene>
<feature type="region of interest" description="Disordered" evidence="1">
    <location>
        <begin position="1"/>
        <end position="28"/>
    </location>
</feature>
<feature type="compositionally biased region" description="Polar residues" evidence="1">
    <location>
        <begin position="374"/>
        <end position="385"/>
    </location>
</feature>
<dbReference type="AlphaFoldDB" id="A0A4Z1IPG3"/>
<feature type="region of interest" description="Disordered" evidence="1">
    <location>
        <begin position="225"/>
        <end position="244"/>
    </location>
</feature>
<name>A0A4Z1IPG3_9HELO</name>
<feature type="compositionally biased region" description="Polar residues" evidence="1">
    <location>
        <begin position="1"/>
        <end position="10"/>
    </location>
</feature>
<feature type="compositionally biased region" description="Basic and acidic residues" evidence="1">
    <location>
        <begin position="48"/>
        <end position="60"/>
    </location>
</feature>
<keyword evidence="3" id="KW-1185">Reference proteome</keyword>
<feature type="compositionally biased region" description="Polar residues" evidence="1">
    <location>
        <begin position="151"/>
        <end position="182"/>
    </location>
</feature>
<feature type="region of interest" description="Disordered" evidence="1">
    <location>
        <begin position="373"/>
        <end position="413"/>
    </location>
</feature>
<comment type="caution">
    <text evidence="2">The sequence shown here is derived from an EMBL/GenBank/DDBJ whole genome shotgun (WGS) entry which is preliminary data.</text>
</comment>
<feature type="compositionally biased region" description="Basic and acidic residues" evidence="1">
    <location>
        <begin position="88"/>
        <end position="103"/>
    </location>
</feature>
<feature type="region of interest" description="Disordered" evidence="1">
    <location>
        <begin position="48"/>
        <end position="112"/>
    </location>
</feature>
<organism evidence="2 3">
    <name type="scientific">Botryotinia convoluta</name>
    <dbReference type="NCBI Taxonomy" id="54673"/>
    <lineage>
        <taxon>Eukaryota</taxon>
        <taxon>Fungi</taxon>
        <taxon>Dikarya</taxon>
        <taxon>Ascomycota</taxon>
        <taxon>Pezizomycotina</taxon>
        <taxon>Leotiomycetes</taxon>
        <taxon>Helotiales</taxon>
        <taxon>Sclerotiniaceae</taxon>
        <taxon>Botryotinia</taxon>
    </lineage>
</organism>
<evidence type="ECO:0000313" key="3">
    <source>
        <dbReference type="Proteomes" id="UP000297527"/>
    </source>
</evidence>
<reference evidence="2 3" key="1">
    <citation type="submission" date="2017-12" db="EMBL/GenBank/DDBJ databases">
        <title>Comparative genomics of Botrytis spp.</title>
        <authorList>
            <person name="Valero-Jimenez C.A."/>
            <person name="Tapia P."/>
            <person name="Veloso J."/>
            <person name="Silva-Moreno E."/>
            <person name="Staats M."/>
            <person name="Valdes J.H."/>
            <person name="Van Kan J.A.L."/>
        </authorList>
    </citation>
    <scope>NUCLEOTIDE SEQUENCE [LARGE SCALE GENOMIC DNA]</scope>
    <source>
        <strain evidence="2 3">MUCL11595</strain>
    </source>
</reference>
<feature type="compositionally biased region" description="Polar residues" evidence="1">
    <location>
        <begin position="62"/>
        <end position="76"/>
    </location>
</feature>
<dbReference type="Proteomes" id="UP000297527">
    <property type="component" value="Unassembled WGS sequence"/>
</dbReference>
<dbReference type="EMBL" id="PQXN01000019">
    <property type="protein sequence ID" value="TGO62514.1"/>
    <property type="molecule type" value="Genomic_DNA"/>
</dbReference>
<evidence type="ECO:0000256" key="1">
    <source>
        <dbReference type="SAM" id="MobiDB-lite"/>
    </source>
</evidence>
<protein>
    <submittedName>
        <fullName evidence="2">Uncharacterized protein</fullName>
    </submittedName>
</protein>
<evidence type="ECO:0000313" key="2">
    <source>
        <dbReference type="EMBL" id="TGO62514.1"/>
    </source>
</evidence>
<dbReference type="OrthoDB" id="3549275at2759"/>
<sequence length="463" mass="52064">MSTIPPSDSTVAKDYTESPLPSNKHSGKIVMSNAAFMKLLSKESYNARKMEQQRQGRKAMEMNQNQSFKFQDNSSGHNKDPMLNLPYDETRSDTKESNINKMRETKRRSRCPRKYSNDIHTLESAFYSDVSSTAGLYSQAEYKAIHPRPQVNHQAGPQKMQQQETNTTSTSPPWIPNAVTTKRTGKKHQEKEFQFAMAPKATKDRYYARRNAQYAAEVRSLEGQFDTRKNLEPEDSDVESDKGDQQFDILVNNPTPSRSENQAVFQLTRDRATTAIKNSQIARAAATRVIMESQAVRARIEKALVQRLAEKSHAEGAERGGLSRETSTKTVIASSVDGSVEDILEMDKNNNKEVAKEAIREAVQPAEKAVKKAFQSQDRTVQLNADSRRASSSSTSTMESNAKNTDGEAATKVSKYTGSMDDYKIGFVTEDEDDAENAEDDWVKVMDYDEDEDEVEEDGWLLA</sequence>
<proteinExistence type="predicted"/>
<accession>A0A4Z1IPG3</accession>
<feature type="region of interest" description="Disordered" evidence="1">
    <location>
        <begin position="149"/>
        <end position="190"/>
    </location>
</feature>